<dbReference type="Gene3D" id="3.40.630.10">
    <property type="entry name" value="Zn peptidases"/>
    <property type="match status" value="1"/>
</dbReference>
<dbReference type="Gene3D" id="3.30.70.360">
    <property type="match status" value="1"/>
</dbReference>
<evidence type="ECO:0000313" key="2">
    <source>
        <dbReference type="EMBL" id="RYC85117.1"/>
    </source>
</evidence>
<dbReference type="SUPFAM" id="SSF48056">
    <property type="entry name" value="Di-copper centre-containing domain"/>
    <property type="match status" value="1"/>
</dbReference>
<proteinExistence type="predicted"/>
<name>A0A4Q2VIL6_FUSOX</name>
<dbReference type="AlphaFoldDB" id="A0A4Q2VIL6"/>
<dbReference type="Pfam" id="PF00264">
    <property type="entry name" value="Tyrosinase"/>
    <property type="match status" value="1"/>
</dbReference>
<dbReference type="GO" id="GO:0016805">
    <property type="term" value="F:dipeptidase activity"/>
    <property type="evidence" value="ECO:0007669"/>
    <property type="project" value="TreeGrafter"/>
</dbReference>
<sequence length="764" mass="84376">MLSRLLIFISENKNLRGLYCEIHEHPELGWDEKYAHRVLTDYLEKQGFNVTRGAYNLSTAFIAEYSNGKGRQVSFNAEYDALPGMGHACGHNPIVTASVATGLGIKNALKSGGLKGKVTIVGTPAEEIGGGKAELIQAGAYDDLGCSLMAHPGPRNYMFYAEYPALMTARVNWTGVPAQWNGLNTLDGFVLAYVMTGLLRQQLELDTAIQQVLSESSNVLNIIPAEAKSYRATMCPTMEQRAKLEKKMHGIWNISATATGTNVSFKSELDYWNAKLSSVLTRACFKNQMEFFDPENTKDGKQFSYKNVEEVIINPKRVSPNNQGNVSHKLPSIHIMFPITNNVSNHEAGFANASGTELAQRQAIEAGKLLAMTALRPSPLGKKALADNHTTTDVSRYTKPAGYKTVRYPLSGLVGNPKDKHDTEVHNAKYLNHEDNTKILNSNVKAWIDGTVQITPDGDPDTRIPDTYSVFSRFQICLEAPNYTVFSNKASMAQYIVEHGGRPHYGVALEEPHNAIHLALGGFYQKGVYNADTILGANGDMGENETAAFDPIFYLHHAFIDYTFWYWQLRHDCTAAGSLTVEAGKDGTFSMGDPTFPKGTALDTNSPLDPFKKPGGGFYASEDVTDIKKFEYSYGPGSLDVDNDPGRYTPPTGPIASIARVHNISRADYAGSFVIRTHVELPDGRKVEVGREAVLSRWNVAGCRNCQDHLDENSFIAIDKKTMETLKGNNDDKENIKFHVQIQSREFGGDELREPVREPVVEFL</sequence>
<organism evidence="2 3">
    <name type="scientific">Fusarium oxysporum f. sp. narcissi</name>
    <dbReference type="NCBI Taxonomy" id="451672"/>
    <lineage>
        <taxon>Eukaryota</taxon>
        <taxon>Fungi</taxon>
        <taxon>Dikarya</taxon>
        <taxon>Ascomycota</taxon>
        <taxon>Pezizomycotina</taxon>
        <taxon>Sordariomycetes</taxon>
        <taxon>Hypocreomycetidae</taxon>
        <taxon>Hypocreales</taxon>
        <taxon>Nectriaceae</taxon>
        <taxon>Fusarium</taxon>
        <taxon>Fusarium oxysporum species complex</taxon>
    </lineage>
</organism>
<evidence type="ECO:0000259" key="1">
    <source>
        <dbReference type="PROSITE" id="PS00498"/>
    </source>
</evidence>
<feature type="domain" description="Tyrosinase copper-binding" evidence="1">
    <location>
        <begin position="550"/>
        <end position="561"/>
    </location>
</feature>
<dbReference type="PANTHER" id="PTHR30575">
    <property type="entry name" value="PEPTIDASE M20"/>
    <property type="match status" value="1"/>
</dbReference>
<dbReference type="InterPro" id="IPR008922">
    <property type="entry name" value="Di-copper_centre_dom_sf"/>
</dbReference>
<dbReference type="GO" id="GO:0016491">
    <property type="term" value="F:oxidoreductase activity"/>
    <property type="evidence" value="ECO:0007669"/>
    <property type="project" value="InterPro"/>
</dbReference>
<protein>
    <recommendedName>
        <fullName evidence="1">Tyrosinase copper-binding domain-containing protein</fullName>
    </recommendedName>
</protein>
<evidence type="ECO:0000313" key="3">
    <source>
        <dbReference type="Proteomes" id="UP000290540"/>
    </source>
</evidence>
<dbReference type="Proteomes" id="UP000290540">
    <property type="component" value="Unassembled WGS sequence"/>
</dbReference>
<dbReference type="PROSITE" id="PS00498">
    <property type="entry name" value="TYROSINASE_2"/>
    <property type="match status" value="1"/>
</dbReference>
<dbReference type="SUPFAM" id="SSF53187">
    <property type="entry name" value="Zn-dependent exopeptidases"/>
    <property type="match status" value="1"/>
</dbReference>
<gene>
    <name evidence="2" type="ORF">BFJ63_vAg11963</name>
</gene>
<dbReference type="InterPro" id="IPR002227">
    <property type="entry name" value="Tyrosinase_Cu-bd"/>
</dbReference>
<accession>A0A4Q2VIL6</accession>
<dbReference type="InterPro" id="IPR052030">
    <property type="entry name" value="Peptidase_M20/M20A_hydrolases"/>
</dbReference>
<dbReference type="Gene3D" id="1.10.1280.10">
    <property type="entry name" value="Di-copper center containing domain from catechol oxidase"/>
    <property type="match status" value="1"/>
</dbReference>
<reference evidence="2 3" key="1">
    <citation type="submission" date="2016-12" db="EMBL/GenBank/DDBJ databases">
        <title>Draft genome sequence of Fusarium oxysporum causing rot on Narcissus.</title>
        <authorList>
            <person name="Armitage A.D."/>
            <person name="Taylor A."/>
            <person name="Clarkson J.P."/>
            <person name="Harrison R.J."/>
            <person name="Jackson A.C."/>
        </authorList>
    </citation>
    <scope>NUCLEOTIDE SEQUENCE [LARGE SCALE GENOMIC DNA]</scope>
    <source>
        <strain evidence="2 3">N139</strain>
    </source>
</reference>
<dbReference type="EMBL" id="MQTW01000112">
    <property type="protein sequence ID" value="RYC85117.1"/>
    <property type="molecule type" value="Genomic_DNA"/>
</dbReference>
<dbReference type="PANTHER" id="PTHR30575:SF0">
    <property type="entry name" value="XAA-ARG DIPEPTIDASE"/>
    <property type="match status" value="1"/>
</dbReference>
<comment type="caution">
    <text evidence="2">The sequence shown here is derived from an EMBL/GenBank/DDBJ whole genome shotgun (WGS) entry which is preliminary data.</text>
</comment>